<protein>
    <submittedName>
        <fullName evidence="1">Unnamed protein product</fullName>
    </submittedName>
</protein>
<organism evidence="1 2">
    <name type="scientific">Phytophthora fragariaefolia</name>
    <dbReference type="NCBI Taxonomy" id="1490495"/>
    <lineage>
        <taxon>Eukaryota</taxon>
        <taxon>Sar</taxon>
        <taxon>Stramenopiles</taxon>
        <taxon>Oomycota</taxon>
        <taxon>Peronosporomycetes</taxon>
        <taxon>Peronosporales</taxon>
        <taxon>Peronosporaceae</taxon>
        <taxon>Phytophthora</taxon>
    </lineage>
</organism>
<proteinExistence type="predicted"/>
<comment type="caution">
    <text evidence="1">The sequence shown here is derived from an EMBL/GenBank/DDBJ whole genome shotgun (WGS) entry which is preliminary data.</text>
</comment>
<dbReference type="EMBL" id="BSXT01001828">
    <property type="protein sequence ID" value="GMF45516.1"/>
    <property type="molecule type" value="Genomic_DNA"/>
</dbReference>
<evidence type="ECO:0000313" key="1">
    <source>
        <dbReference type="EMBL" id="GMF45516.1"/>
    </source>
</evidence>
<reference evidence="1" key="1">
    <citation type="submission" date="2023-04" db="EMBL/GenBank/DDBJ databases">
        <title>Phytophthora fragariaefolia NBRC 109709.</title>
        <authorList>
            <person name="Ichikawa N."/>
            <person name="Sato H."/>
            <person name="Tonouchi N."/>
        </authorList>
    </citation>
    <scope>NUCLEOTIDE SEQUENCE</scope>
    <source>
        <strain evidence="1">NBRC 109709</strain>
    </source>
</reference>
<name>A0A9W7CWG8_9STRA</name>
<accession>A0A9W7CWG8</accession>
<dbReference type="AlphaFoldDB" id="A0A9W7CWG8"/>
<keyword evidence="2" id="KW-1185">Reference proteome</keyword>
<sequence>MQTVAKLKQIRRALVSPSSGGKVGYVVDVFTPSLSTSRIPTSLKAAAKGQAPDVHMEKQLSDFVALRDELYETCRTAHPAVDCPFCSEVGRTLLLGAVLPGSVLTLLLSQHQQTKAVQRFIDALVLLGASCPVVEADACSCQKNLPRQLFKFLLGEQDPLV</sequence>
<evidence type="ECO:0000313" key="2">
    <source>
        <dbReference type="Proteomes" id="UP001165121"/>
    </source>
</evidence>
<gene>
    <name evidence="1" type="ORF">Pfra01_001633400</name>
</gene>
<dbReference type="Proteomes" id="UP001165121">
    <property type="component" value="Unassembled WGS sequence"/>
</dbReference>
<dbReference type="OrthoDB" id="92272at2759"/>